<gene>
    <name evidence="1" type="ORF">JZO85_02035</name>
</gene>
<reference evidence="1 2" key="1">
    <citation type="submission" date="2021-03" db="EMBL/GenBank/DDBJ databases">
        <title>Enterococcal diversity collection.</title>
        <authorList>
            <person name="Gilmore M.S."/>
            <person name="Schwartzman J."/>
            <person name="Van Tyne D."/>
            <person name="Martin M."/>
            <person name="Earl A.M."/>
            <person name="Manson A.L."/>
            <person name="Straub T."/>
            <person name="Salamzade R."/>
            <person name="Saavedra J."/>
            <person name="Lebreton F."/>
            <person name="Prichula J."/>
            <person name="Schaufler K."/>
            <person name="Gaca A."/>
            <person name="Sgardioli B."/>
            <person name="Wagenaar J."/>
            <person name="Strong T."/>
        </authorList>
    </citation>
    <scope>NUCLEOTIDE SEQUENCE [LARGE SCALE GENOMIC DNA]</scope>
    <source>
        <strain evidence="1 2">MJM16</strain>
    </source>
</reference>
<evidence type="ECO:0000313" key="1">
    <source>
        <dbReference type="EMBL" id="MBO0451028.1"/>
    </source>
</evidence>
<comment type="caution">
    <text evidence="1">The sequence shown here is derived from an EMBL/GenBank/DDBJ whole genome shotgun (WGS) entry which is preliminary data.</text>
</comment>
<sequence>MNNTQTIKTLANQTNESFPTVEAILKSYENYCNENITRYSRKHLAAIVESITNEISLPEETCSKVMVHFFDLIKSEIKGKIFG</sequence>
<keyword evidence="2" id="KW-1185">Reference proteome</keyword>
<protein>
    <submittedName>
        <fullName evidence="1">Uncharacterized protein</fullName>
    </submittedName>
</protein>
<accession>A0ABS3HCT7</accession>
<dbReference type="Proteomes" id="UP000664495">
    <property type="component" value="Unassembled WGS sequence"/>
</dbReference>
<dbReference type="EMBL" id="JAFLVR010000004">
    <property type="protein sequence ID" value="MBO0451028.1"/>
    <property type="molecule type" value="Genomic_DNA"/>
</dbReference>
<name>A0ABS3HCT7_9ENTE</name>
<evidence type="ECO:0000313" key="2">
    <source>
        <dbReference type="Proteomes" id="UP000664495"/>
    </source>
</evidence>
<organism evidence="1 2">
    <name type="scientific">Candidatus Enterococcus murrayae</name>
    <dbReference type="NCBI Taxonomy" id="2815321"/>
    <lineage>
        <taxon>Bacteria</taxon>
        <taxon>Bacillati</taxon>
        <taxon>Bacillota</taxon>
        <taxon>Bacilli</taxon>
        <taxon>Lactobacillales</taxon>
        <taxon>Enterococcaceae</taxon>
        <taxon>Enterococcus</taxon>
    </lineage>
</organism>
<dbReference type="RefSeq" id="WP_207106833.1">
    <property type="nucleotide sequence ID" value="NZ_JAFLVR010000004.1"/>
</dbReference>
<proteinExistence type="predicted"/>